<accession>A0A4P8EF22</accession>
<name>A0A4P8EF22_9RHOB</name>
<proteinExistence type="predicted"/>
<evidence type="ECO:0000313" key="2">
    <source>
        <dbReference type="Proteomes" id="UP000298631"/>
    </source>
</evidence>
<reference evidence="1 2" key="1">
    <citation type="submission" date="2019-05" db="EMBL/GenBank/DDBJ databases">
        <title>Pseudorhodobacter turbinis sp. nov., isolated from the gut of the Korean turban shell.</title>
        <authorList>
            <person name="Jeong Y.-S."/>
            <person name="Kang W.-R."/>
            <person name="Bae J.-W."/>
        </authorList>
    </citation>
    <scope>NUCLEOTIDE SEQUENCE [LARGE SCALE GENOMIC DNA]</scope>
    <source>
        <strain evidence="1 2">S12M18</strain>
    </source>
</reference>
<dbReference type="KEGG" id="pseb:EOK75_06535"/>
<dbReference type="EMBL" id="CP039964">
    <property type="protein sequence ID" value="QCO55446.1"/>
    <property type="molecule type" value="Genomic_DNA"/>
</dbReference>
<organism evidence="1 2">
    <name type="scientific">Pseudorhodobacter turbinis</name>
    <dbReference type="NCBI Taxonomy" id="2500533"/>
    <lineage>
        <taxon>Bacteria</taxon>
        <taxon>Pseudomonadati</taxon>
        <taxon>Pseudomonadota</taxon>
        <taxon>Alphaproteobacteria</taxon>
        <taxon>Rhodobacterales</taxon>
        <taxon>Paracoccaceae</taxon>
        <taxon>Pseudorhodobacter</taxon>
    </lineage>
</organism>
<evidence type="ECO:0000313" key="1">
    <source>
        <dbReference type="EMBL" id="QCO55446.1"/>
    </source>
</evidence>
<dbReference type="Proteomes" id="UP000298631">
    <property type="component" value="Chromosome"/>
</dbReference>
<dbReference type="AlphaFoldDB" id="A0A4P8EF22"/>
<keyword evidence="2" id="KW-1185">Reference proteome</keyword>
<sequence length="75" mass="8325">MHHHPIPETGAPERTAEIDIAGWSEDLSPRVRGGGILEDMTNIATNPLAMFLIARKVFWADTLKAQDNRVTCLKV</sequence>
<protein>
    <submittedName>
        <fullName evidence="1">Uncharacterized protein</fullName>
    </submittedName>
</protein>
<dbReference type="OrthoDB" id="5917852at2"/>
<gene>
    <name evidence="1" type="ORF">EOK75_06535</name>
</gene>